<keyword evidence="2" id="KW-0479">Metal-binding</keyword>
<dbReference type="EMBL" id="CP138897">
    <property type="protein sequence ID" value="WPK26340.1"/>
    <property type="molecule type" value="Genomic_DNA"/>
</dbReference>
<dbReference type="InterPro" id="IPR051881">
    <property type="entry name" value="Copper_transport_ATOX1-like"/>
</dbReference>
<protein>
    <recommendedName>
        <fullName evidence="8">HMA domain-containing protein</fullName>
    </recommendedName>
</protein>
<evidence type="ECO:0000256" key="3">
    <source>
        <dbReference type="ARBA" id="ARBA00022796"/>
    </source>
</evidence>
<proteinExistence type="inferred from homology"/>
<feature type="domain" description="HMA" evidence="8">
    <location>
        <begin position="2"/>
        <end position="65"/>
    </location>
</feature>
<dbReference type="GO" id="GO:0006825">
    <property type="term" value="P:copper ion transport"/>
    <property type="evidence" value="ECO:0007669"/>
    <property type="project" value="UniProtKB-KW"/>
</dbReference>
<evidence type="ECO:0000256" key="7">
    <source>
        <dbReference type="ARBA" id="ARBA00038171"/>
    </source>
</evidence>
<dbReference type="Gene3D" id="3.30.70.100">
    <property type="match status" value="1"/>
</dbReference>
<evidence type="ECO:0000259" key="8">
    <source>
        <dbReference type="PROSITE" id="PS50846"/>
    </source>
</evidence>
<evidence type="ECO:0000256" key="4">
    <source>
        <dbReference type="ARBA" id="ARBA00023008"/>
    </source>
</evidence>
<name>A0AAX4HEY9_9ASCO</name>
<dbReference type="AlphaFoldDB" id="A0AAX4HEY9"/>
<evidence type="ECO:0000313" key="10">
    <source>
        <dbReference type="Proteomes" id="UP001338582"/>
    </source>
</evidence>
<comment type="similarity">
    <text evidence="7">Belongs to the ATX1 family.</text>
</comment>
<keyword evidence="4" id="KW-0186">Copper</keyword>
<dbReference type="GO" id="GO:0005829">
    <property type="term" value="C:cytosol"/>
    <property type="evidence" value="ECO:0007669"/>
    <property type="project" value="TreeGrafter"/>
</dbReference>
<dbReference type="Proteomes" id="UP001338582">
    <property type="component" value="Chromosome 4"/>
</dbReference>
<dbReference type="FunFam" id="3.30.70.100:FF:000008">
    <property type="entry name" value="Copper transport protein ATOX1"/>
    <property type="match status" value="1"/>
</dbReference>
<dbReference type="GO" id="GO:0016531">
    <property type="term" value="F:copper chaperone activity"/>
    <property type="evidence" value="ECO:0007669"/>
    <property type="project" value="TreeGrafter"/>
</dbReference>
<keyword evidence="5" id="KW-0406">Ion transport</keyword>
<evidence type="ECO:0000256" key="6">
    <source>
        <dbReference type="ARBA" id="ARBA00023186"/>
    </source>
</evidence>
<dbReference type="CDD" id="cd00371">
    <property type="entry name" value="HMA"/>
    <property type="match status" value="1"/>
</dbReference>
<dbReference type="KEGG" id="asau:88174754"/>
<dbReference type="SUPFAM" id="SSF55008">
    <property type="entry name" value="HMA, heavy metal-associated domain"/>
    <property type="match status" value="1"/>
</dbReference>
<dbReference type="PANTHER" id="PTHR46365:SF1">
    <property type="entry name" value="COPPER TRANSPORT PROTEIN ATOX1"/>
    <property type="match status" value="1"/>
</dbReference>
<keyword evidence="3" id="KW-0187">Copper transport</keyword>
<keyword evidence="1" id="KW-0813">Transport</keyword>
<evidence type="ECO:0000313" key="9">
    <source>
        <dbReference type="EMBL" id="WPK26340.1"/>
    </source>
</evidence>
<reference evidence="9 10" key="1">
    <citation type="submission" date="2023-10" db="EMBL/GenBank/DDBJ databases">
        <title>Draft Genome Sequence of Candida saopaulonensis from a very Premature Infant with Sepsis.</title>
        <authorList>
            <person name="Ning Y."/>
            <person name="Dai R."/>
            <person name="Xiao M."/>
            <person name="Xu Y."/>
            <person name="Yan Q."/>
            <person name="Zhang L."/>
        </authorList>
    </citation>
    <scope>NUCLEOTIDE SEQUENCE [LARGE SCALE GENOMIC DNA]</scope>
    <source>
        <strain evidence="9 10">19XY460</strain>
    </source>
</reference>
<dbReference type="RefSeq" id="XP_062878721.1">
    <property type="nucleotide sequence ID" value="XM_063022651.1"/>
</dbReference>
<dbReference type="GeneID" id="88174754"/>
<evidence type="ECO:0000256" key="5">
    <source>
        <dbReference type="ARBA" id="ARBA00023065"/>
    </source>
</evidence>
<dbReference type="GO" id="GO:0046872">
    <property type="term" value="F:metal ion binding"/>
    <property type="evidence" value="ECO:0007669"/>
    <property type="project" value="UniProtKB-KW"/>
</dbReference>
<dbReference type="InterPro" id="IPR036163">
    <property type="entry name" value="HMA_dom_sf"/>
</dbReference>
<keyword evidence="6" id="KW-0143">Chaperone</keyword>
<dbReference type="PROSITE" id="PS50846">
    <property type="entry name" value="HMA_2"/>
    <property type="match status" value="1"/>
</dbReference>
<evidence type="ECO:0000256" key="1">
    <source>
        <dbReference type="ARBA" id="ARBA00022448"/>
    </source>
</evidence>
<sequence>MSHHYQFNVKMSCSGCLNAVSKALARVDGVTNTEIDMPSQTVDVTATTDYDTVYNAIVKTGKTVNDGKVIN</sequence>
<evidence type="ECO:0000256" key="2">
    <source>
        <dbReference type="ARBA" id="ARBA00022723"/>
    </source>
</evidence>
<accession>A0AAX4HEY9</accession>
<dbReference type="Pfam" id="PF00403">
    <property type="entry name" value="HMA"/>
    <property type="match status" value="1"/>
</dbReference>
<dbReference type="InterPro" id="IPR006121">
    <property type="entry name" value="HMA_dom"/>
</dbReference>
<organism evidence="9 10">
    <name type="scientific">Australozyma saopauloensis</name>
    <dbReference type="NCBI Taxonomy" id="291208"/>
    <lineage>
        <taxon>Eukaryota</taxon>
        <taxon>Fungi</taxon>
        <taxon>Dikarya</taxon>
        <taxon>Ascomycota</taxon>
        <taxon>Saccharomycotina</taxon>
        <taxon>Pichiomycetes</taxon>
        <taxon>Metschnikowiaceae</taxon>
        <taxon>Australozyma</taxon>
    </lineage>
</organism>
<gene>
    <name evidence="9" type="ORF">PUMCH_003691</name>
</gene>
<dbReference type="PANTHER" id="PTHR46365">
    <property type="entry name" value="COPPER TRANSPORT PROTEIN ATOX1"/>
    <property type="match status" value="1"/>
</dbReference>
<keyword evidence="10" id="KW-1185">Reference proteome</keyword>